<name>A0AAN6RKD3_9PLEO</name>
<feature type="region of interest" description="Disordered" evidence="1">
    <location>
        <begin position="1"/>
        <end position="31"/>
    </location>
</feature>
<feature type="non-terminal residue" evidence="2">
    <location>
        <position position="1"/>
    </location>
</feature>
<dbReference type="AlphaFoldDB" id="A0AAN6RKD3"/>
<proteinExistence type="predicted"/>
<feature type="compositionally biased region" description="Low complexity" evidence="1">
    <location>
        <begin position="1"/>
        <end position="27"/>
    </location>
</feature>
<dbReference type="EMBL" id="WVTA01000003">
    <property type="protein sequence ID" value="KAK3214882.1"/>
    <property type="molecule type" value="Genomic_DNA"/>
</dbReference>
<reference evidence="2 3" key="1">
    <citation type="submission" date="2021-02" db="EMBL/GenBank/DDBJ databases">
        <title>Genome assembly of Pseudopithomyces chartarum.</title>
        <authorList>
            <person name="Jauregui R."/>
            <person name="Singh J."/>
            <person name="Voisey C."/>
        </authorList>
    </citation>
    <scope>NUCLEOTIDE SEQUENCE [LARGE SCALE GENOMIC DNA]</scope>
    <source>
        <strain evidence="2 3">AGR01</strain>
    </source>
</reference>
<sequence>VSEASPQASAPQQSVPSSPDGPQSDGSFLPSTKGSILAQKVEEANRMTDTDLKLWDQKRSRELSSNMHRNLCLELRSMIYDNFAQMLEGNCTWDVDMLPEGILSLDENRAEPKPEYQGKAFPSSQKDIDRLRASAKPYELIQDFDGELDWKRHPVQFTLDNHQLFNHKHNVYWHERHVGADVAREFAAHWYRTSTFVIRHTTALATFLEQDLFSGCNTGGRFFPASKNPEGHRLIPRQHMTSIRVHIYEVEWADPESLEGLSQRLRQLAGLRESALITIVFVVEPHGRGTDRRRFAVEHQVCILRFMSGRHFHYRSPAHVQAVQYARSMMRNKGRAGMILLAPVWRELKASGKRLRFII</sequence>
<evidence type="ECO:0000256" key="1">
    <source>
        <dbReference type="SAM" id="MobiDB-lite"/>
    </source>
</evidence>
<dbReference type="Proteomes" id="UP001280581">
    <property type="component" value="Unassembled WGS sequence"/>
</dbReference>
<keyword evidence="3" id="KW-1185">Reference proteome</keyword>
<comment type="caution">
    <text evidence="2">The sequence shown here is derived from an EMBL/GenBank/DDBJ whole genome shotgun (WGS) entry which is preliminary data.</text>
</comment>
<gene>
    <name evidence="2" type="ORF">GRF29_19g1572392</name>
</gene>
<organism evidence="2 3">
    <name type="scientific">Pseudopithomyces chartarum</name>
    <dbReference type="NCBI Taxonomy" id="1892770"/>
    <lineage>
        <taxon>Eukaryota</taxon>
        <taxon>Fungi</taxon>
        <taxon>Dikarya</taxon>
        <taxon>Ascomycota</taxon>
        <taxon>Pezizomycotina</taxon>
        <taxon>Dothideomycetes</taxon>
        <taxon>Pleosporomycetidae</taxon>
        <taxon>Pleosporales</taxon>
        <taxon>Massarineae</taxon>
        <taxon>Didymosphaeriaceae</taxon>
        <taxon>Pseudopithomyces</taxon>
    </lineage>
</organism>
<accession>A0AAN6RKD3</accession>
<protein>
    <submittedName>
        <fullName evidence="2">Uncharacterized protein</fullName>
    </submittedName>
</protein>
<evidence type="ECO:0000313" key="3">
    <source>
        <dbReference type="Proteomes" id="UP001280581"/>
    </source>
</evidence>
<evidence type="ECO:0000313" key="2">
    <source>
        <dbReference type="EMBL" id="KAK3214882.1"/>
    </source>
</evidence>